<dbReference type="AlphaFoldDB" id="A0A1I9S240"/>
<dbReference type="EMBL" id="KX364409">
    <property type="protein sequence ID" value="AOZ60632.1"/>
    <property type="molecule type" value="Genomic_DNA"/>
</dbReference>
<organism evidence="1">
    <name type="scientific">Aeromonas salmonicida subsp. salmonicida</name>
    <dbReference type="NCBI Taxonomy" id="29491"/>
    <lineage>
        <taxon>Bacteria</taxon>
        <taxon>Pseudomonadati</taxon>
        <taxon>Pseudomonadota</taxon>
        <taxon>Gammaproteobacteria</taxon>
        <taxon>Aeromonadales</taxon>
        <taxon>Aeromonadaceae</taxon>
        <taxon>Aeromonas</taxon>
    </lineage>
</organism>
<reference evidence="1" key="1">
    <citation type="journal article" date="2016" name="Sci. Rep.">
        <title>Diversity of antibiotic-resistance genes in Canadian isolates of Aeromonas salmonicida subsp. salmonicida: dominance of pSN254b and discovery of pAsa8.</title>
        <authorList>
            <person name="Trudel M.V."/>
            <person name="Vincent A.T."/>
            <person name="Attere S.A."/>
            <person name="Labbe M."/>
            <person name="Derome N."/>
            <person name="Culley A.I."/>
            <person name="Charette S.J."/>
        </authorList>
    </citation>
    <scope>NUCLEOTIDE SEQUENCE</scope>
    <source>
        <strain evidence="1">M16474-11</strain>
        <plasmid evidence="1">pAsa8</plasmid>
    </source>
</reference>
<sequence length="51" mass="5382">MPRAVAALQLTPACNHPPLGARPPDRVAQQVMTPVCRPARGHGRGPAAPHR</sequence>
<protein>
    <submittedName>
        <fullName evidence="1">Uncharacterized protein</fullName>
    </submittedName>
</protein>
<name>A0A1I9S240_AERSS</name>
<accession>A0A1I9S240</accession>
<keyword evidence="1" id="KW-0614">Plasmid</keyword>
<evidence type="ECO:0000313" key="1">
    <source>
        <dbReference type="EMBL" id="AOZ60632.1"/>
    </source>
</evidence>
<proteinExistence type="predicted"/>
<geneLocation type="plasmid" evidence="1">
    <name>pAsa8</name>
</geneLocation>